<accession>A1BEX1</accession>
<dbReference type="Proteomes" id="UP000008701">
    <property type="component" value="Chromosome"/>
</dbReference>
<dbReference type="eggNOG" id="COG1262">
    <property type="taxonomic scope" value="Bacteria"/>
</dbReference>
<evidence type="ECO:0000256" key="1">
    <source>
        <dbReference type="SAM" id="MobiDB-lite"/>
    </source>
</evidence>
<feature type="region of interest" description="Disordered" evidence="1">
    <location>
        <begin position="703"/>
        <end position="728"/>
    </location>
</feature>
<proteinExistence type="predicted"/>
<dbReference type="Gene3D" id="3.90.1580.10">
    <property type="entry name" value="paralog of FGE (formylglycine-generating enzyme)"/>
    <property type="match status" value="1"/>
</dbReference>
<dbReference type="InterPro" id="IPR016187">
    <property type="entry name" value="CTDL_fold"/>
</dbReference>
<organism evidence="3 4">
    <name type="scientific">Chlorobium phaeobacteroides (strain DSM 266 / SMG 266 / 2430)</name>
    <dbReference type="NCBI Taxonomy" id="290317"/>
    <lineage>
        <taxon>Bacteria</taxon>
        <taxon>Pseudomonadati</taxon>
        <taxon>Chlorobiota</taxon>
        <taxon>Chlorobiia</taxon>
        <taxon>Chlorobiales</taxon>
        <taxon>Chlorobiaceae</taxon>
        <taxon>Chlorobium/Pelodictyon group</taxon>
        <taxon>Chlorobium</taxon>
    </lineage>
</organism>
<feature type="region of interest" description="Disordered" evidence="1">
    <location>
        <begin position="96"/>
        <end position="127"/>
    </location>
</feature>
<reference evidence="3 4" key="1">
    <citation type="submission" date="2006-12" db="EMBL/GenBank/DDBJ databases">
        <title>Complete sequence of Chlorobium phaeobacteroides DSM 266.</title>
        <authorList>
            <consortium name="US DOE Joint Genome Institute"/>
            <person name="Copeland A."/>
            <person name="Lucas S."/>
            <person name="Lapidus A."/>
            <person name="Barry K."/>
            <person name="Detter J.C."/>
            <person name="Glavina del Rio T."/>
            <person name="Hammon N."/>
            <person name="Israni S."/>
            <person name="Pitluck S."/>
            <person name="Goltsman E."/>
            <person name="Schmutz J."/>
            <person name="Larimer F."/>
            <person name="Land M."/>
            <person name="Hauser L."/>
            <person name="Mikhailova N."/>
            <person name="Li T."/>
            <person name="Overmann J."/>
            <person name="Bryant D.A."/>
            <person name="Richardson P."/>
        </authorList>
    </citation>
    <scope>NUCLEOTIDE SEQUENCE [LARGE SCALE GENOMIC DNA]</scope>
    <source>
        <strain evidence="3 4">DSM 266</strain>
    </source>
</reference>
<gene>
    <name evidence="3" type="ordered locus">Cpha266_0900</name>
</gene>
<dbReference type="AlphaFoldDB" id="A1BEX1"/>
<evidence type="ECO:0000259" key="2">
    <source>
        <dbReference type="Pfam" id="PF03781"/>
    </source>
</evidence>
<dbReference type="EMBL" id="CP000492">
    <property type="protein sequence ID" value="ABL64948.1"/>
    <property type="molecule type" value="Genomic_DNA"/>
</dbReference>
<dbReference type="Pfam" id="PF03781">
    <property type="entry name" value="FGE-sulfatase"/>
    <property type="match status" value="1"/>
</dbReference>
<sequence>MMTEPLATYISANHQYPFDELFELLREQGFSFGVDTCETAHYVIMKAIESGDLERLDMWLCPVLAHSAEQQATFFELYKRLFIPFIEKQSTAIDKKEKLPVSSGTGDTATVRKQERETDKKGREESEKIVASLKARSGGSYTIDRFVQSTEIESDPVLLRVVRQLRYTEQSGRYSFDIEKTIHKTIHDGGMARPVFTPSRLHVEYLMLIDRHNSRDPQAHLHNNLYETLKANNIFVERFWFDNSPLLCRNHRHPGGIALSEILGIHEHAALLLFTDGLQCIDTGHESLFAWTGIFKHWQHRYFFSSVPPVLWGERERLLQGVFPFVLPLSVEGMQVMAADLSQMASADCDWLRYWPDKADYARVPIQTGGRKLDYIGLFFTTGIKRWIAACAVYPELDWNLTLALGKMFSTEKNVLPSYNNISQLLRLGWFIKGNIPDVFRLALLKEWLSHEERVRVYQFLYDQLSQNLPLESEPDYSRRTLQLAVYDLLAQTNKELFEEKAKQLASIHEPNSRLPDMVSIHLINEHEYSPVFFEIPDAVLKRMGLDPAQTRKAEKVPLNFVRIPEGEFTMGSPASEIDRSGDETQHQVKVSDFYLCKYAVTLAGFKEFIEASGYRTDAEKGDGSYVWDGKSWEKRAGINWRFGISGGVRPQSEENHPVVHVSWNDAVAYCKWISEKTGQQFRLPTEAEWEYACRAGTTTPFHTGDNLTTGEANYNGNYPYNKNPKGEYRENTVPVDSLAPNAWGLYHMHGNVWEWCGDRYGDKYYDECKAKGVVENPVGPETGSIRVLRGGSWGNYAGYCRSANRNSDTPGDRGSDAGFRLAFVP</sequence>
<feature type="compositionally biased region" description="Polar residues" evidence="1">
    <location>
        <begin position="703"/>
        <end position="713"/>
    </location>
</feature>
<feature type="compositionally biased region" description="Low complexity" evidence="1">
    <location>
        <begin position="714"/>
        <end position="724"/>
    </location>
</feature>
<feature type="domain" description="Sulfatase-modifying factor enzyme-like" evidence="2">
    <location>
        <begin position="561"/>
        <end position="823"/>
    </location>
</feature>
<protein>
    <recommendedName>
        <fullName evidence="2">Sulfatase-modifying factor enzyme-like domain-containing protein</fullName>
    </recommendedName>
</protein>
<dbReference type="InterPro" id="IPR005532">
    <property type="entry name" value="SUMF_dom"/>
</dbReference>
<dbReference type="PANTHER" id="PTHR23150">
    <property type="entry name" value="SULFATASE MODIFYING FACTOR 1, 2"/>
    <property type="match status" value="1"/>
</dbReference>
<dbReference type="InterPro" id="IPR042095">
    <property type="entry name" value="SUMF_sf"/>
</dbReference>
<name>A1BEX1_CHLPD</name>
<keyword evidence="4" id="KW-1185">Reference proteome</keyword>
<dbReference type="GO" id="GO:0120147">
    <property type="term" value="F:formylglycine-generating oxidase activity"/>
    <property type="evidence" value="ECO:0007669"/>
    <property type="project" value="TreeGrafter"/>
</dbReference>
<dbReference type="STRING" id="290317.Cpha266_0900"/>
<dbReference type="KEGG" id="cph:Cpha266_0900"/>
<dbReference type="PANTHER" id="PTHR23150:SF19">
    <property type="entry name" value="FORMYLGLYCINE-GENERATING ENZYME"/>
    <property type="match status" value="1"/>
</dbReference>
<dbReference type="InterPro" id="IPR051043">
    <property type="entry name" value="Sulfatase_Mod_Factor_Kinase"/>
</dbReference>
<dbReference type="HOGENOM" id="CLU_341900_0_0_10"/>
<evidence type="ECO:0000313" key="3">
    <source>
        <dbReference type="EMBL" id="ABL64948.1"/>
    </source>
</evidence>
<evidence type="ECO:0000313" key="4">
    <source>
        <dbReference type="Proteomes" id="UP000008701"/>
    </source>
</evidence>
<feature type="compositionally biased region" description="Basic and acidic residues" evidence="1">
    <location>
        <begin position="110"/>
        <end position="127"/>
    </location>
</feature>
<dbReference type="SUPFAM" id="SSF56436">
    <property type="entry name" value="C-type lectin-like"/>
    <property type="match status" value="1"/>
</dbReference>
<dbReference type="RefSeq" id="WP_011744775.1">
    <property type="nucleotide sequence ID" value="NC_008639.1"/>
</dbReference>